<proteinExistence type="inferred from homology"/>
<dbReference type="FunFam" id="1.20.1260.20:FF:000001">
    <property type="entry name" value="PPE family protein PPE41"/>
    <property type="match status" value="1"/>
</dbReference>
<feature type="domain" description="PPE" evidence="2">
    <location>
        <begin position="3"/>
        <end position="165"/>
    </location>
</feature>
<dbReference type="Gene3D" id="1.20.1260.20">
    <property type="entry name" value="PPE superfamily"/>
    <property type="match status" value="1"/>
</dbReference>
<organism evidence="5 6">
    <name type="scientific">Mycobacterium kiyosense</name>
    <dbReference type="NCBI Taxonomy" id="2871094"/>
    <lineage>
        <taxon>Bacteria</taxon>
        <taxon>Bacillati</taxon>
        <taxon>Actinomycetota</taxon>
        <taxon>Actinomycetes</taxon>
        <taxon>Mycobacteriales</taxon>
        <taxon>Mycobacteriaceae</taxon>
        <taxon>Mycobacterium</taxon>
    </lineage>
</organism>
<comment type="caution">
    <text evidence="5">The sequence shown here is derived from an EMBL/GenBank/DDBJ whole genome shotgun (WGS) entry which is preliminary data.</text>
</comment>
<dbReference type="Pfam" id="PF12484">
    <property type="entry name" value="PPE-SVP"/>
    <property type="match status" value="1"/>
</dbReference>
<accession>A0A9P3Q3D5</accession>
<dbReference type="InterPro" id="IPR000030">
    <property type="entry name" value="PPE_dom"/>
</dbReference>
<dbReference type="GO" id="GO:0052572">
    <property type="term" value="P:response to host immune response"/>
    <property type="evidence" value="ECO:0007669"/>
    <property type="project" value="TreeGrafter"/>
</dbReference>
<sequence>MVDYGLLPPEVNSGRIYTGPGAGPLLAAAAAWSGLSGDLLAAAAGHRSVITELTGGPWLGPASKALVSAVTPFIAWLESTGNEAAAAASQSYAAAAAYETAFASSVPPPVIAANRALLAALVATNFLGQNTPAIAATEALYAEFWAQDAAAMYNYAGSAAAATQLNELPEPAEVTNPAGVLDQANATVQSAGQAVQAQLNNVGSQVVPRIGEILQTLSSPLNGQGTAIDQWIVANTPLDDIVPLYSKYISPYINSVAAFETATLAFSNDAAGIPAIINVVGGIIPAAEAAKGAAQAAGAAAAGAATKVGSVAAGLGRAVPLGGLSVPASWTTLSGATGPAGVASVSNSTALPAAVETVAATGNTPVAPPFGRFINAGNGRKTPSYGFRLTFMTRPPAAG</sequence>
<dbReference type="InterPro" id="IPR022171">
    <property type="entry name" value="PPE_C"/>
</dbReference>
<dbReference type="EMBL" id="BRXE01000004">
    <property type="protein sequence ID" value="GLB81484.1"/>
    <property type="molecule type" value="Genomic_DNA"/>
</dbReference>
<name>A0A9P3Q3D5_9MYCO</name>
<dbReference type="AlphaFoldDB" id="A0A9P3Q3D5"/>
<dbReference type="GeneID" id="83627800"/>
<evidence type="ECO:0000313" key="5">
    <source>
        <dbReference type="EMBL" id="GLD28415.1"/>
    </source>
</evidence>
<feature type="domain" description="PPE family C-terminal" evidence="3">
    <location>
        <begin position="312"/>
        <end position="395"/>
    </location>
</feature>
<dbReference type="SUPFAM" id="SSF140459">
    <property type="entry name" value="PE/PPE dimer-like"/>
    <property type="match status" value="1"/>
</dbReference>
<reference evidence="5" key="1">
    <citation type="submission" date="2022-08" db="EMBL/GenBank/DDBJ databases">
        <title>Mycobacterium kiyosense sp. nov., scotochromogenic slow-glowing species isolated from respiratory specimens.</title>
        <authorList>
            <person name="Fukano H."/>
            <person name="Kazumi Y."/>
            <person name="Sakagami N."/>
            <person name="Ato M."/>
            <person name="Mitarai S."/>
            <person name="Hoshino Y."/>
        </authorList>
    </citation>
    <scope>NUCLEOTIDE SEQUENCE</scope>
    <source>
        <strain evidence="5">1413</strain>
        <strain evidence="4">SRL2020-028</strain>
    </source>
</reference>
<evidence type="ECO:0000313" key="4">
    <source>
        <dbReference type="EMBL" id="GLB81484.1"/>
    </source>
</evidence>
<dbReference type="RefSeq" id="WP_236983386.1">
    <property type="nucleotide sequence ID" value="NZ_BRXE01000004.1"/>
</dbReference>
<evidence type="ECO:0000259" key="3">
    <source>
        <dbReference type="Pfam" id="PF12484"/>
    </source>
</evidence>
<comment type="similarity">
    <text evidence="1">Belongs to the mycobacterial PPE family.</text>
</comment>
<evidence type="ECO:0000313" key="6">
    <source>
        <dbReference type="Proteomes" id="UP001064782"/>
    </source>
</evidence>
<dbReference type="PANTHER" id="PTHR46766:SF1">
    <property type="entry name" value="GLUTAMINE-RICH PROTEIN 2"/>
    <property type="match status" value="1"/>
</dbReference>
<protein>
    <submittedName>
        <fullName evidence="5">PPE family protein</fullName>
    </submittedName>
</protein>
<evidence type="ECO:0000256" key="1">
    <source>
        <dbReference type="ARBA" id="ARBA00010652"/>
    </source>
</evidence>
<dbReference type="EMBL" id="BRZI01000001">
    <property type="protein sequence ID" value="GLD28415.1"/>
    <property type="molecule type" value="Genomic_DNA"/>
</dbReference>
<dbReference type="Proteomes" id="UP001165663">
    <property type="component" value="Unassembled WGS sequence"/>
</dbReference>
<dbReference type="PANTHER" id="PTHR46766">
    <property type="entry name" value="GLUTAMINE-RICH PROTEIN 2"/>
    <property type="match status" value="1"/>
</dbReference>
<dbReference type="InterPro" id="IPR038332">
    <property type="entry name" value="PPE_sf"/>
</dbReference>
<dbReference type="Pfam" id="PF00823">
    <property type="entry name" value="PPE"/>
    <property type="match status" value="1"/>
</dbReference>
<gene>
    <name evidence="5" type="primary">PPE22_2</name>
    <name evidence="4" type="synonym">PPE22_1</name>
    <name evidence="5" type="ORF">Mkiyose1413_02980</name>
    <name evidence="4" type="ORF">SRL2020028_07400</name>
</gene>
<keyword evidence="6" id="KW-1185">Reference proteome</keyword>
<dbReference type="Proteomes" id="UP001064782">
    <property type="component" value="Unassembled WGS sequence"/>
</dbReference>
<evidence type="ECO:0000259" key="2">
    <source>
        <dbReference type="Pfam" id="PF00823"/>
    </source>
</evidence>